<dbReference type="AlphaFoldDB" id="A0A3S5BCH8"/>
<dbReference type="EMBL" id="CAAALY010041521">
    <property type="protein sequence ID" value="VEL19425.1"/>
    <property type="molecule type" value="Genomic_DNA"/>
</dbReference>
<accession>A0A3S5BCH8</accession>
<dbReference type="Proteomes" id="UP000784294">
    <property type="component" value="Unassembled WGS sequence"/>
</dbReference>
<feature type="compositionally biased region" description="Basic and acidic residues" evidence="1">
    <location>
        <begin position="11"/>
        <end position="50"/>
    </location>
</feature>
<reference evidence="2" key="1">
    <citation type="submission" date="2018-11" db="EMBL/GenBank/DDBJ databases">
        <authorList>
            <consortium name="Pathogen Informatics"/>
        </authorList>
    </citation>
    <scope>NUCLEOTIDE SEQUENCE</scope>
</reference>
<sequence length="179" mass="19538">MKTTLNMPQSEFRKYKESGSEQRHTELFQDPKGKTASHEDFTHPQQRDSDLQNLGDNSTSSLSIDKADAGSDGKNFSLEAAQAAGGYTNKVGSMTHDGGTPEATLSYDAFPGATAKLLENLQIGMKKLDTAPRYLLLLHIVSAGKQEENLGSDEMSVIMITGKLHDLQDPDVSFTLFIQ</sequence>
<gene>
    <name evidence="2" type="ORF">PXEA_LOCUS12865</name>
</gene>
<protein>
    <submittedName>
        <fullName evidence="2">Uncharacterized protein</fullName>
    </submittedName>
</protein>
<evidence type="ECO:0000256" key="1">
    <source>
        <dbReference type="SAM" id="MobiDB-lite"/>
    </source>
</evidence>
<evidence type="ECO:0000313" key="2">
    <source>
        <dbReference type="EMBL" id="VEL19425.1"/>
    </source>
</evidence>
<feature type="region of interest" description="Disordered" evidence="1">
    <location>
        <begin position="1"/>
        <end position="69"/>
    </location>
</feature>
<evidence type="ECO:0000313" key="3">
    <source>
        <dbReference type="Proteomes" id="UP000784294"/>
    </source>
</evidence>
<comment type="caution">
    <text evidence="2">The sequence shown here is derived from an EMBL/GenBank/DDBJ whole genome shotgun (WGS) entry which is preliminary data.</text>
</comment>
<name>A0A3S5BCH8_9PLAT</name>
<proteinExistence type="predicted"/>
<keyword evidence="3" id="KW-1185">Reference proteome</keyword>
<feature type="compositionally biased region" description="Polar residues" evidence="1">
    <location>
        <begin position="51"/>
        <end position="63"/>
    </location>
</feature>
<organism evidence="2 3">
    <name type="scientific">Protopolystoma xenopodis</name>
    <dbReference type="NCBI Taxonomy" id="117903"/>
    <lineage>
        <taxon>Eukaryota</taxon>
        <taxon>Metazoa</taxon>
        <taxon>Spiralia</taxon>
        <taxon>Lophotrochozoa</taxon>
        <taxon>Platyhelminthes</taxon>
        <taxon>Monogenea</taxon>
        <taxon>Polyopisthocotylea</taxon>
        <taxon>Polystomatidea</taxon>
        <taxon>Polystomatidae</taxon>
        <taxon>Protopolystoma</taxon>
    </lineage>
</organism>